<feature type="domain" description="GST C-terminal" evidence="8">
    <location>
        <begin position="96"/>
        <end position="223"/>
    </location>
</feature>
<name>A0A9P3G809_9APHY</name>
<gene>
    <name evidence="9" type="ORF">PsYK624_071140</name>
</gene>
<evidence type="ECO:0000313" key="10">
    <source>
        <dbReference type="Proteomes" id="UP000703269"/>
    </source>
</evidence>
<evidence type="ECO:0000259" key="7">
    <source>
        <dbReference type="PROSITE" id="PS50404"/>
    </source>
</evidence>
<comment type="similarity">
    <text evidence="1 6">Belongs to the GST superfamily.</text>
</comment>
<dbReference type="SUPFAM" id="SSF52833">
    <property type="entry name" value="Thioredoxin-like"/>
    <property type="match status" value="1"/>
</dbReference>
<comment type="function">
    <text evidence="5">Involved in the oxidative stress response and detoxification.</text>
</comment>
<dbReference type="Pfam" id="PF00043">
    <property type="entry name" value="GST_C"/>
    <property type="match status" value="1"/>
</dbReference>
<dbReference type="GO" id="GO:0004364">
    <property type="term" value="F:glutathione transferase activity"/>
    <property type="evidence" value="ECO:0007669"/>
    <property type="project" value="UniProtKB-EC"/>
</dbReference>
<dbReference type="InterPro" id="IPR036249">
    <property type="entry name" value="Thioredoxin-like_sf"/>
</dbReference>
<dbReference type="CDD" id="cd03048">
    <property type="entry name" value="GST_N_Ure2p_like"/>
    <property type="match status" value="1"/>
</dbReference>
<dbReference type="AlphaFoldDB" id="A0A9P3G809"/>
<dbReference type="PROSITE" id="PS50405">
    <property type="entry name" value="GST_CTER"/>
    <property type="match status" value="1"/>
</dbReference>
<dbReference type="SUPFAM" id="SSF47616">
    <property type="entry name" value="GST C-terminal domain-like"/>
    <property type="match status" value="1"/>
</dbReference>
<organism evidence="9 10">
    <name type="scientific">Phanerochaete sordida</name>
    <dbReference type="NCBI Taxonomy" id="48140"/>
    <lineage>
        <taxon>Eukaryota</taxon>
        <taxon>Fungi</taxon>
        <taxon>Dikarya</taxon>
        <taxon>Basidiomycota</taxon>
        <taxon>Agaricomycotina</taxon>
        <taxon>Agaricomycetes</taxon>
        <taxon>Polyporales</taxon>
        <taxon>Phanerochaetaceae</taxon>
        <taxon>Phanerochaete</taxon>
    </lineage>
</organism>
<dbReference type="PANTHER" id="PTHR44051:SF3">
    <property type="entry name" value="TRANSCRIPTIONAL REGULATOR URE2"/>
    <property type="match status" value="1"/>
</dbReference>
<dbReference type="Pfam" id="PF02798">
    <property type="entry name" value="GST_N"/>
    <property type="match status" value="1"/>
</dbReference>
<evidence type="ECO:0000256" key="6">
    <source>
        <dbReference type="RuleBase" id="RU003494"/>
    </source>
</evidence>
<keyword evidence="3" id="KW-0808">Transferase</keyword>
<dbReference type="InterPro" id="IPR010987">
    <property type="entry name" value="Glutathione-S-Trfase_C-like"/>
</dbReference>
<sequence>MSHNKQFTLFMQKTAVHGWKVIFILEELGLTYEKVIIDIWKNEQKAPEFTKYNPNGRTPVLIDHRNNDFVIWESNAILQYLVDKYDTGRRLSVAPGTDEYFTQLQWLYFQGTGQSPYYGQAIWFNLYHAEKIPSAIERYRAEVRRVLGVLEGVLSNQEWLVDGRVTVADVSFVSWNAVIGDTMIENFDFEKEFPVAAKWHNRILERPAIKKAWEERNRLWAEIQRSKD</sequence>
<evidence type="ECO:0000256" key="1">
    <source>
        <dbReference type="ARBA" id="ARBA00007409"/>
    </source>
</evidence>
<dbReference type="OrthoDB" id="422574at2759"/>
<proteinExistence type="inferred from homology"/>
<dbReference type="InterPro" id="IPR004046">
    <property type="entry name" value="GST_C"/>
</dbReference>
<evidence type="ECO:0000259" key="8">
    <source>
        <dbReference type="PROSITE" id="PS50405"/>
    </source>
</evidence>
<keyword evidence="10" id="KW-1185">Reference proteome</keyword>
<dbReference type="Proteomes" id="UP000703269">
    <property type="component" value="Unassembled WGS sequence"/>
</dbReference>
<comment type="catalytic activity">
    <reaction evidence="4">
        <text>RX + glutathione = an S-substituted glutathione + a halide anion + H(+)</text>
        <dbReference type="Rhea" id="RHEA:16437"/>
        <dbReference type="ChEBI" id="CHEBI:15378"/>
        <dbReference type="ChEBI" id="CHEBI:16042"/>
        <dbReference type="ChEBI" id="CHEBI:17792"/>
        <dbReference type="ChEBI" id="CHEBI:57925"/>
        <dbReference type="ChEBI" id="CHEBI:90779"/>
        <dbReference type="EC" id="2.5.1.18"/>
    </reaction>
</comment>
<dbReference type="EC" id="2.5.1.18" evidence="2"/>
<dbReference type="PANTHER" id="PTHR44051">
    <property type="entry name" value="GLUTATHIONE S-TRANSFERASE-RELATED"/>
    <property type="match status" value="1"/>
</dbReference>
<dbReference type="EMBL" id="BPQB01000019">
    <property type="protein sequence ID" value="GJE90967.1"/>
    <property type="molecule type" value="Genomic_DNA"/>
</dbReference>
<reference evidence="9 10" key="1">
    <citation type="submission" date="2021-08" db="EMBL/GenBank/DDBJ databases">
        <title>Draft Genome Sequence of Phanerochaete sordida strain YK-624.</title>
        <authorList>
            <person name="Mori T."/>
            <person name="Dohra H."/>
            <person name="Suzuki T."/>
            <person name="Kawagishi H."/>
            <person name="Hirai H."/>
        </authorList>
    </citation>
    <scope>NUCLEOTIDE SEQUENCE [LARGE SCALE GENOMIC DNA]</scope>
    <source>
        <strain evidence="9 10">YK-624</strain>
    </source>
</reference>
<evidence type="ECO:0000256" key="4">
    <source>
        <dbReference type="ARBA" id="ARBA00047960"/>
    </source>
</evidence>
<evidence type="ECO:0000256" key="5">
    <source>
        <dbReference type="ARBA" id="ARBA00060024"/>
    </source>
</evidence>
<dbReference type="GO" id="GO:0005737">
    <property type="term" value="C:cytoplasm"/>
    <property type="evidence" value="ECO:0007669"/>
    <property type="project" value="UniProtKB-ARBA"/>
</dbReference>
<dbReference type="InterPro" id="IPR040079">
    <property type="entry name" value="Glutathione_S-Trfase"/>
</dbReference>
<evidence type="ECO:0000256" key="2">
    <source>
        <dbReference type="ARBA" id="ARBA00012452"/>
    </source>
</evidence>
<dbReference type="InterPro" id="IPR036282">
    <property type="entry name" value="Glutathione-S-Trfase_C_sf"/>
</dbReference>
<dbReference type="FunFam" id="1.20.1050.130:FF:000016">
    <property type="entry name" value="Glutathione S-transferase 1"/>
    <property type="match status" value="1"/>
</dbReference>
<comment type="caution">
    <text evidence="9">The sequence shown here is derived from an EMBL/GenBank/DDBJ whole genome shotgun (WGS) entry which is preliminary data.</text>
</comment>
<evidence type="ECO:0000256" key="3">
    <source>
        <dbReference type="ARBA" id="ARBA00022679"/>
    </source>
</evidence>
<dbReference type="Gene3D" id="1.20.1050.130">
    <property type="match status" value="1"/>
</dbReference>
<dbReference type="InterPro" id="IPR004045">
    <property type="entry name" value="Glutathione_S-Trfase_N"/>
</dbReference>
<protein>
    <recommendedName>
        <fullName evidence="2">glutathione transferase</fullName>
        <ecNumber evidence="2">2.5.1.18</ecNumber>
    </recommendedName>
</protein>
<feature type="domain" description="GST N-terminal" evidence="7">
    <location>
        <begin position="5"/>
        <end position="89"/>
    </location>
</feature>
<dbReference type="SFLD" id="SFLDS00019">
    <property type="entry name" value="Glutathione_Transferase_(cytos"/>
    <property type="match status" value="1"/>
</dbReference>
<dbReference type="SFLD" id="SFLDG01151">
    <property type="entry name" value="Main.2:_Nu-like"/>
    <property type="match status" value="1"/>
</dbReference>
<dbReference type="PROSITE" id="PS50404">
    <property type="entry name" value="GST_NTER"/>
    <property type="match status" value="1"/>
</dbReference>
<accession>A0A9P3G809</accession>
<dbReference type="GO" id="GO:0005634">
    <property type="term" value="C:nucleus"/>
    <property type="evidence" value="ECO:0007669"/>
    <property type="project" value="UniProtKB-ARBA"/>
</dbReference>
<dbReference type="SFLD" id="SFLDG00358">
    <property type="entry name" value="Main_(cytGST)"/>
    <property type="match status" value="1"/>
</dbReference>
<evidence type="ECO:0000313" key="9">
    <source>
        <dbReference type="EMBL" id="GJE90967.1"/>
    </source>
</evidence>